<evidence type="ECO:0000256" key="2">
    <source>
        <dbReference type="ARBA" id="ARBA00022525"/>
    </source>
</evidence>
<dbReference type="STRING" id="30732.ENSOMEP00000003473"/>
<evidence type="ECO:0000259" key="9">
    <source>
        <dbReference type="PROSITE" id="PS50835"/>
    </source>
</evidence>
<dbReference type="InterPro" id="IPR050691">
    <property type="entry name" value="Hyaluronan_bind_Proteoglycan"/>
</dbReference>
<evidence type="ECO:0000259" key="10">
    <source>
        <dbReference type="PROSITE" id="PS50963"/>
    </source>
</evidence>
<dbReference type="InterPro" id="IPR007110">
    <property type="entry name" value="Ig-like_dom"/>
</dbReference>
<keyword evidence="2" id="KW-0964">Secreted</keyword>
<evidence type="ECO:0000256" key="6">
    <source>
        <dbReference type="ARBA" id="ARBA00023157"/>
    </source>
</evidence>
<dbReference type="Ensembl" id="ENSOMET00000010782.1">
    <property type="protein sequence ID" value="ENSOMEP00000003473.1"/>
    <property type="gene ID" value="ENSOMEG00000004387.1"/>
</dbReference>
<feature type="signal peptide" evidence="8">
    <location>
        <begin position="1"/>
        <end position="17"/>
    </location>
</feature>
<dbReference type="Gene3D" id="2.60.40.10">
    <property type="entry name" value="Immunoglobulins"/>
    <property type="match status" value="1"/>
</dbReference>
<dbReference type="InterPro" id="IPR013106">
    <property type="entry name" value="Ig_V-set"/>
</dbReference>
<dbReference type="GO" id="GO:0010001">
    <property type="term" value="P:glial cell differentiation"/>
    <property type="evidence" value="ECO:0007669"/>
    <property type="project" value="TreeGrafter"/>
</dbReference>
<dbReference type="SMART" id="SM00406">
    <property type="entry name" value="IGv"/>
    <property type="match status" value="1"/>
</dbReference>
<comment type="subcellular location">
    <subcellularLocation>
        <location evidence="1">Secreted</location>
        <location evidence="1">Extracellular space</location>
        <location evidence="1">Extracellular matrix</location>
    </subcellularLocation>
</comment>
<dbReference type="InterPro" id="IPR016187">
    <property type="entry name" value="CTDL_fold"/>
</dbReference>
<dbReference type="SUPFAM" id="SSF56436">
    <property type="entry name" value="C-type lectin-like"/>
    <property type="match status" value="1"/>
</dbReference>
<keyword evidence="5" id="KW-0106">Calcium</keyword>
<dbReference type="GO" id="GO:0005540">
    <property type="term" value="F:hyaluronic acid binding"/>
    <property type="evidence" value="ECO:0007669"/>
    <property type="project" value="InterPro"/>
</dbReference>
<dbReference type="InterPro" id="IPR013783">
    <property type="entry name" value="Ig-like_fold"/>
</dbReference>
<feature type="domain" description="Link" evidence="10">
    <location>
        <begin position="95"/>
        <end position="190"/>
    </location>
</feature>
<dbReference type="PROSITE" id="PS50963">
    <property type="entry name" value="LINK_2"/>
    <property type="match status" value="1"/>
</dbReference>
<feature type="chain" id="PRO_5017218169" description="Ig-like domain-containing protein" evidence="8">
    <location>
        <begin position="18"/>
        <end position="200"/>
    </location>
</feature>
<proteinExistence type="predicted"/>
<dbReference type="PANTHER" id="PTHR22804:SF6">
    <property type="entry name" value="VERSICAN CORE PROTEIN"/>
    <property type="match status" value="1"/>
</dbReference>
<evidence type="ECO:0000256" key="1">
    <source>
        <dbReference type="ARBA" id="ARBA00004498"/>
    </source>
</evidence>
<evidence type="ECO:0000256" key="5">
    <source>
        <dbReference type="ARBA" id="ARBA00022837"/>
    </source>
</evidence>
<dbReference type="GO" id="GO:0001501">
    <property type="term" value="P:skeletal system development"/>
    <property type="evidence" value="ECO:0007669"/>
    <property type="project" value="TreeGrafter"/>
</dbReference>
<dbReference type="GO" id="GO:0002052">
    <property type="term" value="P:positive regulation of neuroblast proliferation"/>
    <property type="evidence" value="ECO:0007669"/>
    <property type="project" value="TreeGrafter"/>
</dbReference>
<reference evidence="11" key="2">
    <citation type="submission" date="2025-09" db="UniProtKB">
        <authorList>
            <consortium name="Ensembl"/>
        </authorList>
    </citation>
    <scope>IDENTIFICATION</scope>
</reference>
<keyword evidence="3" id="KW-0272">Extracellular matrix</keyword>
<comment type="caution">
    <text evidence="7">Lacks conserved residue(s) required for the propagation of feature annotation.</text>
</comment>
<dbReference type="GeneTree" id="ENSGT00940000156102"/>
<keyword evidence="8" id="KW-0732">Signal</keyword>
<evidence type="ECO:0000256" key="8">
    <source>
        <dbReference type="SAM" id="SignalP"/>
    </source>
</evidence>
<feature type="domain" description="Ig-like" evidence="9">
    <location>
        <begin position="37"/>
        <end position="137"/>
    </location>
</feature>
<keyword evidence="6" id="KW-1015">Disulfide bond</keyword>
<dbReference type="InterPro" id="IPR000538">
    <property type="entry name" value="Link_dom"/>
</dbReference>
<evidence type="ECO:0000256" key="3">
    <source>
        <dbReference type="ARBA" id="ARBA00022530"/>
    </source>
</evidence>
<dbReference type="InterPro" id="IPR036179">
    <property type="entry name" value="Ig-like_dom_sf"/>
</dbReference>
<sequence>HVILVIFLSFFLPGSKTTPFLTVPDRGGWGGGVKGAPRLKSSGALAGKVVLPCHFFRTPLAASTSLPLSAEDVRVKWVKLEEQEEMLVLVAQNGEVKVGEMYHGRVSVPIHPRWDGDASLVMDELRASDAGLYRCEVVEGMDISSRRFLALRYPITRPRQGCEGDLMSHQGVRTYGVRDATEEYDVYCFIEHLNGDSSDT</sequence>
<dbReference type="PROSITE" id="PS50835">
    <property type="entry name" value="IG_LIKE"/>
    <property type="match status" value="1"/>
</dbReference>
<dbReference type="SUPFAM" id="SSF48726">
    <property type="entry name" value="Immunoglobulin"/>
    <property type="match status" value="1"/>
</dbReference>
<dbReference type="GO" id="GO:0007417">
    <property type="term" value="P:central nervous system development"/>
    <property type="evidence" value="ECO:0007669"/>
    <property type="project" value="TreeGrafter"/>
</dbReference>
<dbReference type="PANTHER" id="PTHR22804">
    <property type="entry name" value="AGGRECAN/VERSICAN PROTEOGLYCAN"/>
    <property type="match status" value="1"/>
</dbReference>
<dbReference type="PaxDb" id="30732-ENSOMEP00000003473"/>
<name>A0A3B3BEL8_ORYME</name>
<keyword evidence="12" id="KW-1185">Reference proteome</keyword>
<reference evidence="11" key="1">
    <citation type="submission" date="2025-08" db="UniProtKB">
        <authorList>
            <consortium name="Ensembl"/>
        </authorList>
    </citation>
    <scope>IDENTIFICATION</scope>
</reference>
<evidence type="ECO:0000256" key="7">
    <source>
        <dbReference type="PROSITE-ProRule" id="PRU00323"/>
    </source>
</evidence>
<evidence type="ECO:0000313" key="11">
    <source>
        <dbReference type="Ensembl" id="ENSOMEP00000003473.1"/>
    </source>
</evidence>
<dbReference type="SMART" id="SM00445">
    <property type="entry name" value="LINK"/>
    <property type="match status" value="1"/>
</dbReference>
<evidence type="ECO:0000256" key="4">
    <source>
        <dbReference type="ARBA" id="ARBA00022536"/>
    </source>
</evidence>
<accession>A0A3B3BEL8</accession>
<dbReference type="AlphaFoldDB" id="A0A3B3BEL8"/>
<dbReference type="Pfam" id="PF00193">
    <property type="entry name" value="Xlink"/>
    <property type="match status" value="1"/>
</dbReference>
<dbReference type="Pfam" id="PF07686">
    <property type="entry name" value="V-set"/>
    <property type="match status" value="1"/>
</dbReference>
<evidence type="ECO:0000313" key="12">
    <source>
        <dbReference type="Proteomes" id="UP000261560"/>
    </source>
</evidence>
<evidence type="ECO:0008006" key="13">
    <source>
        <dbReference type="Google" id="ProtNLM"/>
    </source>
</evidence>
<organism evidence="11 12">
    <name type="scientific">Oryzias melastigma</name>
    <name type="common">Marine medaka</name>
    <dbReference type="NCBI Taxonomy" id="30732"/>
    <lineage>
        <taxon>Eukaryota</taxon>
        <taxon>Metazoa</taxon>
        <taxon>Chordata</taxon>
        <taxon>Craniata</taxon>
        <taxon>Vertebrata</taxon>
        <taxon>Euteleostomi</taxon>
        <taxon>Actinopterygii</taxon>
        <taxon>Neopterygii</taxon>
        <taxon>Teleostei</taxon>
        <taxon>Neoteleostei</taxon>
        <taxon>Acanthomorphata</taxon>
        <taxon>Ovalentaria</taxon>
        <taxon>Atherinomorphae</taxon>
        <taxon>Beloniformes</taxon>
        <taxon>Adrianichthyidae</taxon>
        <taxon>Oryziinae</taxon>
        <taxon>Oryzias</taxon>
    </lineage>
</organism>
<dbReference type="GO" id="GO:0045202">
    <property type="term" value="C:synapse"/>
    <property type="evidence" value="ECO:0007669"/>
    <property type="project" value="TreeGrafter"/>
</dbReference>
<dbReference type="GO" id="GO:0007155">
    <property type="term" value="P:cell adhesion"/>
    <property type="evidence" value="ECO:0007669"/>
    <property type="project" value="InterPro"/>
</dbReference>
<keyword evidence="4" id="KW-0245">EGF-like domain</keyword>
<protein>
    <recommendedName>
        <fullName evidence="13">Ig-like domain-containing protein</fullName>
    </recommendedName>
</protein>
<dbReference type="GO" id="GO:0005615">
    <property type="term" value="C:extracellular space"/>
    <property type="evidence" value="ECO:0007669"/>
    <property type="project" value="TreeGrafter"/>
</dbReference>
<dbReference type="GO" id="GO:0072534">
    <property type="term" value="C:perineuronal net"/>
    <property type="evidence" value="ECO:0007669"/>
    <property type="project" value="TreeGrafter"/>
</dbReference>
<dbReference type="Proteomes" id="UP000261560">
    <property type="component" value="Unplaced"/>
</dbReference>